<protein>
    <recommendedName>
        <fullName evidence="9">DUF423 domain-containing protein</fullName>
    </recommendedName>
</protein>
<keyword evidence="3 6" id="KW-0812">Transmembrane</keyword>
<gene>
    <name evidence="7" type="ORF">RED65_15112</name>
</gene>
<evidence type="ECO:0000256" key="4">
    <source>
        <dbReference type="ARBA" id="ARBA00022989"/>
    </source>
</evidence>
<proteinExistence type="inferred from homology"/>
<evidence type="ECO:0000256" key="2">
    <source>
        <dbReference type="ARBA" id="ARBA00009694"/>
    </source>
</evidence>
<dbReference type="HOGENOM" id="CLU_096548_3_1_6"/>
<comment type="similarity">
    <text evidence="2">Belongs to the UPF0382 family.</text>
</comment>
<keyword evidence="8" id="KW-1185">Reference proteome</keyword>
<dbReference type="PANTHER" id="PTHR43461:SF1">
    <property type="entry name" value="TRANSMEMBRANE PROTEIN 256"/>
    <property type="match status" value="1"/>
</dbReference>
<comment type="subcellular location">
    <subcellularLocation>
        <location evidence="1">Membrane</location>
        <topology evidence="1">Multi-pass membrane protein</topology>
    </subcellularLocation>
</comment>
<feature type="transmembrane region" description="Helical" evidence="6">
    <location>
        <begin position="7"/>
        <end position="25"/>
    </location>
</feature>
<sequence length="130" mass="13701">MNIHRTFFIIAAVLGLTSVAIGAFAAHGLSNLLSEKALGWIDTGVQYQMFHTLAILLLAACLKQSAQSRILAYAAGCFTAGILLFSGSLYAMAITNLTGLALLTPIGGVLFLIAWSLLIYAGIRLDAADK</sequence>
<comment type="caution">
    <text evidence="7">The sequence shown here is derived from an EMBL/GenBank/DDBJ whole genome shotgun (WGS) entry which is preliminary data.</text>
</comment>
<feature type="transmembrane region" description="Helical" evidence="6">
    <location>
        <begin position="70"/>
        <end position="94"/>
    </location>
</feature>
<dbReference type="PANTHER" id="PTHR43461">
    <property type="entry name" value="TRANSMEMBRANE PROTEIN 256"/>
    <property type="match status" value="1"/>
</dbReference>
<evidence type="ECO:0000256" key="1">
    <source>
        <dbReference type="ARBA" id="ARBA00004141"/>
    </source>
</evidence>
<reference evidence="7 8" key="1">
    <citation type="submission" date="2006-03" db="EMBL/GenBank/DDBJ databases">
        <authorList>
            <person name="Pinhassi J."/>
            <person name="Pedros-Alio C."/>
            <person name="Ferriera S."/>
            <person name="Johnson J."/>
            <person name="Kravitz S."/>
            <person name="Halpern A."/>
            <person name="Remington K."/>
            <person name="Beeson K."/>
            <person name="Tran B."/>
            <person name="Rogers Y.-H."/>
            <person name="Friedman R."/>
            <person name="Venter J.C."/>
        </authorList>
    </citation>
    <scope>NUCLEOTIDE SEQUENCE [LARGE SCALE GENOMIC DNA]</scope>
    <source>
        <strain evidence="7 8">RED65</strain>
    </source>
</reference>
<dbReference type="GO" id="GO:0005886">
    <property type="term" value="C:plasma membrane"/>
    <property type="evidence" value="ECO:0007669"/>
    <property type="project" value="TreeGrafter"/>
</dbReference>
<dbReference type="InterPro" id="IPR006696">
    <property type="entry name" value="DUF423"/>
</dbReference>
<dbReference type="EMBL" id="AAQH01000003">
    <property type="protein sequence ID" value="EAT13037.1"/>
    <property type="molecule type" value="Genomic_DNA"/>
</dbReference>
<dbReference type="AlphaFoldDB" id="Q1N428"/>
<dbReference type="OrthoDB" id="9802121at2"/>
<keyword evidence="5 6" id="KW-0472">Membrane</keyword>
<evidence type="ECO:0000256" key="5">
    <source>
        <dbReference type="ARBA" id="ARBA00023136"/>
    </source>
</evidence>
<evidence type="ECO:0008006" key="9">
    <source>
        <dbReference type="Google" id="ProtNLM"/>
    </source>
</evidence>
<dbReference type="STRING" id="207949.RED65_15112"/>
<name>Q1N428_9GAMM</name>
<organism evidence="7 8">
    <name type="scientific">Bermanella marisrubri</name>
    <dbReference type="NCBI Taxonomy" id="207949"/>
    <lineage>
        <taxon>Bacteria</taxon>
        <taxon>Pseudomonadati</taxon>
        <taxon>Pseudomonadota</taxon>
        <taxon>Gammaproteobacteria</taxon>
        <taxon>Oceanospirillales</taxon>
        <taxon>Oceanospirillaceae</taxon>
        <taxon>Bermanella</taxon>
    </lineage>
</organism>
<feature type="transmembrane region" description="Helical" evidence="6">
    <location>
        <begin position="45"/>
        <end position="63"/>
    </location>
</feature>
<accession>Q1N428</accession>
<evidence type="ECO:0000256" key="6">
    <source>
        <dbReference type="SAM" id="Phobius"/>
    </source>
</evidence>
<dbReference type="Proteomes" id="UP000004263">
    <property type="component" value="Unassembled WGS sequence"/>
</dbReference>
<evidence type="ECO:0000313" key="7">
    <source>
        <dbReference type="EMBL" id="EAT13037.1"/>
    </source>
</evidence>
<dbReference type="RefSeq" id="WP_007018108.1">
    <property type="nucleotide sequence ID" value="NZ_CH724115.1"/>
</dbReference>
<dbReference type="Pfam" id="PF04241">
    <property type="entry name" value="DUF423"/>
    <property type="match status" value="1"/>
</dbReference>
<keyword evidence="4 6" id="KW-1133">Transmembrane helix</keyword>
<feature type="transmembrane region" description="Helical" evidence="6">
    <location>
        <begin position="100"/>
        <end position="123"/>
    </location>
</feature>
<evidence type="ECO:0000256" key="3">
    <source>
        <dbReference type="ARBA" id="ARBA00022692"/>
    </source>
</evidence>
<evidence type="ECO:0000313" key="8">
    <source>
        <dbReference type="Proteomes" id="UP000004263"/>
    </source>
</evidence>